<evidence type="ECO:0000313" key="2">
    <source>
        <dbReference type="Proteomes" id="UP000034688"/>
    </source>
</evidence>
<evidence type="ECO:0000313" key="1">
    <source>
        <dbReference type="EMBL" id="KKP59760.1"/>
    </source>
</evidence>
<dbReference type="STRING" id="1618477.UR54_C0023G0007"/>
<dbReference type="Proteomes" id="UP000034688">
    <property type="component" value="Unassembled WGS sequence"/>
</dbReference>
<dbReference type="EMBL" id="LBPP01000023">
    <property type="protein sequence ID" value="KKP59760.1"/>
    <property type="molecule type" value="Genomic_DNA"/>
</dbReference>
<organism evidence="1 2">
    <name type="scientific">Candidatus Roizmanbacteria bacterium GW2011_GWA2_34_18</name>
    <dbReference type="NCBI Taxonomy" id="1618477"/>
    <lineage>
        <taxon>Bacteria</taxon>
        <taxon>Candidatus Roizmaniibacteriota</taxon>
    </lineage>
</organism>
<comment type="caution">
    <text evidence="1">The sequence shown here is derived from an EMBL/GenBank/DDBJ whole genome shotgun (WGS) entry which is preliminary data.</text>
</comment>
<name>A0A0G0D8V8_9BACT</name>
<proteinExistence type="predicted"/>
<dbReference type="AlphaFoldDB" id="A0A0G0D8V8"/>
<gene>
    <name evidence="1" type="ORF">UR54_C0023G0007</name>
</gene>
<reference evidence="1 2" key="1">
    <citation type="journal article" date="2015" name="Nature">
        <title>rRNA introns, odd ribosomes, and small enigmatic genomes across a large radiation of phyla.</title>
        <authorList>
            <person name="Brown C.T."/>
            <person name="Hug L.A."/>
            <person name="Thomas B.C."/>
            <person name="Sharon I."/>
            <person name="Castelle C.J."/>
            <person name="Singh A."/>
            <person name="Wilkins M.J."/>
            <person name="Williams K.H."/>
            <person name="Banfield J.F."/>
        </authorList>
    </citation>
    <scope>NUCLEOTIDE SEQUENCE [LARGE SCALE GENOMIC DNA]</scope>
</reference>
<sequence>MVRKRLKEKRTRRKLLHCFIVTLLETLFLITKKIRKLTQKNPHKINSIQRGEIWQLPASNKKGPIFPIFVKNLGEQLTPIPLTKGLKYQEKGKVKRTNETNKTIVLIKNLTEKPKRKKKIITANKI</sequence>
<protein>
    <submittedName>
        <fullName evidence="1">Uncharacterized protein</fullName>
    </submittedName>
</protein>
<accession>A0A0G0D8V8</accession>